<dbReference type="EMBL" id="LXWW01000523">
    <property type="protein sequence ID" value="OAO12694.1"/>
    <property type="molecule type" value="Genomic_DNA"/>
</dbReference>
<organism evidence="1 2">
    <name type="scientific">Blastocystis sp. subtype 1 (strain ATCC 50177 / NandII)</name>
    <dbReference type="NCBI Taxonomy" id="478820"/>
    <lineage>
        <taxon>Eukaryota</taxon>
        <taxon>Sar</taxon>
        <taxon>Stramenopiles</taxon>
        <taxon>Bigyra</taxon>
        <taxon>Opalozoa</taxon>
        <taxon>Opalinata</taxon>
        <taxon>Blastocystidae</taxon>
        <taxon>Blastocystis</taxon>
    </lineage>
</organism>
<dbReference type="PANTHER" id="PTHR19858">
    <property type="entry name" value="WD40 REPEAT PROTEIN"/>
    <property type="match status" value="1"/>
</dbReference>
<dbReference type="GO" id="GO:0032040">
    <property type="term" value="C:small-subunit processome"/>
    <property type="evidence" value="ECO:0007669"/>
    <property type="project" value="TreeGrafter"/>
</dbReference>
<gene>
    <name evidence="1" type="ORF">AV274_5608</name>
</gene>
<accession>A0A196S9M5</accession>
<protein>
    <submittedName>
        <fullName evidence="1">Uncharacterized protein</fullName>
    </submittedName>
</protein>
<dbReference type="Proteomes" id="UP000078348">
    <property type="component" value="Unassembled WGS sequence"/>
</dbReference>
<dbReference type="SUPFAM" id="SSF50978">
    <property type="entry name" value="WD40 repeat-like"/>
    <property type="match status" value="1"/>
</dbReference>
<dbReference type="GO" id="GO:0034388">
    <property type="term" value="C:Pwp2p-containing subcomplex of 90S preribosome"/>
    <property type="evidence" value="ECO:0007669"/>
    <property type="project" value="TreeGrafter"/>
</dbReference>
<sequence length="74" mass="8280">MQGKYFKSVCYSADGEFLIAAGQSKYVCIYSLRSKCLVRKYPLTQNLSLEGVLDKLNGKNMTEIGSKSELMEAM</sequence>
<dbReference type="InterPro" id="IPR036322">
    <property type="entry name" value="WD40_repeat_dom_sf"/>
</dbReference>
<dbReference type="PANTHER" id="PTHR19858:SF0">
    <property type="entry name" value="PERIODIC TRYPTOPHAN PROTEIN 2 HOMOLOG"/>
    <property type="match status" value="1"/>
</dbReference>
<dbReference type="STRING" id="478820.A0A196S9M5"/>
<keyword evidence="2" id="KW-1185">Reference proteome</keyword>
<reference evidence="1 2" key="1">
    <citation type="submission" date="2016-05" db="EMBL/GenBank/DDBJ databases">
        <title>Nuclear genome of Blastocystis sp. subtype 1 NandII.</title>
        <authorList>
            <person name="Gentekaki E."/>
            <person name="Curtis B."/>
            <person name="Stairs C."/>
            <person name="Eme L."/>
            <person name="Herman E."/>
            <person name="Klimes V."/>
            <person name="Arias M.C."/>
            <person name="Elias M."/>
            <person name="Hilliou F."/>
            <person name="Klute M."/>
            <person name="Malik S.-B."/>
            <person name="Pightling A."/>
            <person name="Rachubinski R."/>
            <person name="Salas D."/>
            <person name="Schlacht A."/>
            <person name="Suga H."/>
            <person name="Archibald J."/>
            <person name="Ball S.G."/>
            <person name="Clark G."/>
            <person name="Dacks J."/>
            <person name="Van Der Giezen M."/>
            <person name="Tsaousis A."/>
            <person name="Roger A."/>
        </authorList>
    </citation>
    <scope>NUCLEOTIDE SEQUENCE [LARGE SCALE GENOMIC DNA]</scope>
    <source>
        <strain evidence="2">ATCC 50177 / NandII</strain>
    </source>
</reference>
<evidence type="ECO:0000313" key="1">
    <source>
        <dbReference type="EMBL" id="OAO12694.1"/>
    </source>
</evidence>
<dbReference type="GO" id="GO:0000028">
    <property type="term" value="P:ribosomal small subunit assembly"/>
    <property type="evidence" value="ECO:0007669"/>
    <property type="project" value="TreeGrafter"/>
</dbReference>
<evidence type="ECO:0000313" key="2">
    <source>
        <dbReference type="Proteomes" id="UP000078348"/>
    </source>
</evidence>
<dbReference type="AlphaFoldDB" id="A0A196S9M5"/>
<dbReference type="GO" id="GO:0000462">
    <property type="term" value="P:maturation of SSU-rRNA from tricistronic rRNA transcript (SSU-rRNA, 5.8S rRNA, LSU-rRNA)"/>
    <property type="evidence" value="ECO:0007669"/>
    <property type="project" value="TreeGrafter"/>
</dbReference>
<comment type="caution">
    <text evidence="1">The sequence shown here is derived from an EMBL/GenBank/DDBJ whole genome shotgun (WGS) entry which is preliminary data.</text>
</comment>
<dbReference type="OrthoDB" id="3142434at2759"/>
<proteinExistence type="predicted"/>
<name>A0A196S9M5_BLAHN</name>
<dbReference type="InterPro" id="IPR027145">
    <property type="entry name" value="PWP2"/>
</dbReference>